<keyword evidence="2 4" id="KW-0378">Hydrolase</keyword>
<dbReference type="Pfam" id="PF00933">
    <property type="entry name" value="Glyco_hydro_3"/>
    <property type="match status" value="1"/>
</dbReference>
<dbReference type="PANTHER" id="PTHR42715:SF10">
    <property type="entry name" value="BETA-GLUCOSIDASE"/>
    <property type="match status" value="1"/>
</dbReference>
<comment type="similarity">
    <text evidence="1">Belongs to the glycosyl hydrolase 3 family.</text>
</comment>
<dbReference type="InterPro" id="IPR036962">
    <property type="entry name" value="Glyco_hydro_3_N_sf"/>
</dbReference>
<dbReference type="Pfam" id="PF14310">
    <property type="entry name" value="Fn3-like"/>
    <property type="match status" value="1"/>
</dbReference>
<evidence type="ECO:0000259" key="3">
    <source>
        <dbReference type="SMART" id="SM01217"/>
    </source>
</evidence>
<dbReference type="EMBL" id="JBHSNZ010000049">
    <property type="protein sequence ID" value="MFC5813024.1"/>
    <property type="molecule type" value="Genomic_DNA"/>
</dbReference>
<evidence type="ECO:0000256" key="1">
    <source>
        <dbReference type="ARBA" id="ARBA00005336"/>
    </source>
</evidence>
<evidence type="ECO:0000256" key="2">
    <source>
        <dbReference type="ARBA" id="ARBA00022801"/>
    </source>
</evidence>
<dbReference type="Gene3D" id="3.20.20.300">
    <property type="entry name" value="Glycoside hydrolase, family 3, N-terminal domain"/>
    <property type="match status" value="1"/>
</dbReference>
<feature type="domain" description="Fibronectin type III-like" evidence="3">
    <location>
        <begin position="650"/>
        <end position="720"/>
    </location>
</feature>
<dbReference type="Proteomes" id="UP001596112">
    <property type="component" value="Unassembled WGS sequence"/>
</dbReference>
<protein>
    <submittedName>
        <fullName evidence="4">Glycoside hydrolase family 3 N-terminal domain-containing protein</fullName>
    </submittedName>
</protein>
<dbReference type="SUPFAM" id="SSF51445">
    <property type="entry name" value="(Trans)glycosidases"/>
    <property type="match status" value="1"/>
</dbReference>
<reference evidence="5" key="1">
    <citation type="journal article" date="2019" name="Int. J. Syst. Evol. Microbiol.">
        <title>The Global Catalogue of Microorganisms (GCM) 10K type strain sequencing project: providing services to taxonomists for standard genome sequencing and annotation.</title>
        <authorList>
            <consortium name="The Broad Institute Genomics Platform"/>
            <consortium name="The Broad Institute Genome Sequencing Center for Infectious Disease"/>
            <person name="Wu L."/>
            <person name="Ma J."/>
        </authorList>
    </citation>
    <scope>NUCLEOTIDE SEQUENCE [LARGE SCALE GENOMIC DNA]</scope>
    <source>
        <strain evidence="5">JCM 9918</strain>
    </source>
</reference>
<dbReference type="InterPro" id="IPR050288">
    <property type="entry name" value="Cellulose_deg_GH3"/>
</dbReference>
<organism evidence="4 5">
    <name type="scientific">Streptomyces heilongjiangensis</name>
    <dbReference type="NCBI Taxonomy" id="945052"/>
    <lineage>
        <taxon>Bacteria</taxon>
        <taxon>Bacillati</taxon>
        <taxon>Actinomycetota</taxon>
        <taxon>Actinomycetes</taxon>
        <taxon>Kitasatosporales</taxon>
        <taxon>Streptomycetaceae</taxon>
        <taxon>Streptomyces</taxon>
    </lineage>
</organism>
<gene>
    <name evidence="4" type="ORF">ACFQGO_36890</name>
</gene>
<accession>A0ABW1BIK8</accession>
<dbReference type="InterPro" id="IPR001764">
    <property type="entry name" value="Glyco_hydro_3_N"/>
</dbReference>
<dbReference type="Pfam" id="PF01915">
    <property type="entry name" value="Glyco_hydro_3_C"/>
    <property type="match status" value="1"/>
</dbReference>
<dbReference type="InterPro" id="IPR036881">
    <property type="entry name" value="Glyco_hydro_3_C_sf"/>
</dbReference>
<dbReference type="InterPro" id="IPR002772">
    <property type="entry name" value="Glyco_hydro_3_C"/>
</dbReference>
<dbReference type="Gene3D" id="2.60.40.10">
    <property type="entry name" value="Immunoglobulins"/>
    <property type="match status" value="1"/>
</dbReference>
<proteinExistence type="inferred from homology"/>
<dbReference type="InterPro" id="IPR026891">
    <property type="entry name" value="Fn3-like"/>
</dbReference>
<sequence length="743" mass="78227">MTLNPAPSGADDRIEALLSAMSREEKLAQLQIGYRPRLEDAAELVRAGIGAVFWPRSAEAANELQRVAREETPHGIPLLVGLDVVHGQRTIFPIPLAQAASFDPAVAASDARVSAREAASGGVTWTFSPMIDVSRDPRWGRVAEGFGEDTLLNAVFGAAKVRGYQGSSLTGPDSILACAKHYVAYGAAEGGRDYNTVDASEYRLRNVHLEPFRAAVEAGAATVMASFNTVAGRPAHANRWLLTHVLKGEWKHEGLVVGDAEGVVNLLAHGVAEDLPDALAQSFTAGLDMEMGGSVVGPDGRTALTPEALSAERVDDAVRRVLRLKAALGLFDGPYVDPSAEITAPSSTARAAAREAAERSAVLLRNDGTLPLADGPRRVLLVGPYAESTDHLGAWVQSFAEPAGSLADALRDERPDLHVTVLPGASFFGDDPALQEQAARAAAGHDVVVVAVGEPSALTGEASSRSDLRLPGDQERLITAVAGTGVPFAVVLVAGRPLVTGDWIDRAPAVLCAWHLGTEAAPAIARLLTGAANPAGRLPMSFPRTAGQIPVHYDHENTGRPATSGGSLQQEEVDIGLQGPANVDDRFTSKYRDLPLGPQFTFGHGLSYTTFAYGPPSVSVTEIGLEELRGGATVEVCVQVTNTGSRAGDEVVQLYLRDPVASVAQPVRRLRGFSRIALEPGQSSLVHLKLGWQDLGFWTGRGDEYVVEPGRFEVHVGGTLETTRAGEFVVSGLSSAGDTAGET</sequence>
<evidence type="ECO:0000313" key="5">
    <source>
        <dbReference type="Proteomes" id="UP001596112"/>
    </source>
</evidence>
<dbReference type="InterPro" id="IPR017853">
    <property type="entry name" value="GH"/>
</dbReference>
<dbReference type="InterPro" id="IPR013783">
    <property type="entry name" value="Ig-like_fold"/>
</dbReference>
<dbReference type="Gene3D" id="3.40.50.1700">
    <property type="entry name" value="Glycoside hydrolase family 3 C-terminal domain"/>
    <property type="match status" value="1"/>
</dbReference>
<dbReference type="SUPFAM" id="SSF52279">
    <property type="entry name" value="Beta-D-glucan exohydrolase, C-terminal domain"/>
    <property type="match status" value="1"/>
</dbReference>
<dbReference type="PANTHER" id="PTHR42715">
    <property type="entry name" value="BETA-GLUCOSIDASE"/>
    <property type="match status" value="1"/>
</dbReference>
<dbReference type="SMART" id="SM01217">
    <property type="entry name" value="Fn3_like"/>
    <property type="match status" value="1"/>
</dbReference>
<dbReference type="PRINTS" id="PR00133">
    <property type="entry name" value="GLHYDRLASE3"/>
</dbReference>
<evidence type="ECO:0000313" key="4">
    <source>
        <dbReference type="EMBL" id="MFC5813024.1"/>
    </source>
</evidence>
<keyword evidence="5" id="KW-1185">Reference proteome</keyword>
<dbReference type="GO" id="GO:0016787">
    <property type="term" value="F:hydrolase activity"/>
    <property type="evidence" value="ECO:0007669"/>
    <property type="project" value="UniProtKB-KW"/>
</dbReference>
<name>A0ABW1BIK8_9ACTN</name>
<dbReference type="RefSeq" id="WP_272172898.1">
    <property type="nucleotide sequence ID" value="NZ_JAQOSL010000070.1"/>
</dbReference>
<comment type="caution">
    <text evidence="4">The sequence shown here is derived from an EMBL/GenBank/DDBJ whole genome shotgun (WGS) entry which is preliminary data.</text>
</comment>